<protein>
    <submittedName>
        <fullName evidence="2">Uncharacterized protein</fullName>
    </submittedName>
</protein>
<sequence length="214" mass="23640">MHSSTRPAISTRNRPQRQRKNVPTTLKPTGMYYNFSNWLDKQPSLSIVQKIIQKKITFISRKGSDFFVHGTTPNGNVDGRASRAAHVMSAAIPNVLQPRAFVGFEKTEAPNEGATCAWMAADEAVSSTRGLLATDHVILNHGQGTWTTPELAPPLLTTTPHQREDVSALDRFNVHRCPTRRVFSGTGIELMTCLPWLDTLTTGLPQPPSLSREP</sequence>
<dbReference type="AlphaFoldDB" id="A0A8X6VG02"/>
<feature type="compositionally biased region" description="Polar residues" evidence="1">
    <location>
        <begin position="1"/>
        <end position="13"/>
    </location>
</feature>
<proteinExistence type="predicted"/>
<dbReference type="EMBL" id="BMAU01021256">
    <property type="protein sequence ID" value="GFY05979.1"/>
    <property type="molecule type" value="Genomic_DNA"/>
</dbReference>
<reference evidence="2" key="1">
    <citation type="submission" date="2020-08" db="EMBL/GenBank/DDBJ databases">
        <title>Multicomponent nature underlies the extraordinary mechanical properties of spider dragline silk.</title>
        <authorList>
            <person name="Kono N."/>
            <person name="Nakamura H."/>
            <person name="Mori M."/>
            <person name="Yoshida Y."/>
            <person name="Ohtoshi R."/>
            <person name="Malay A.D."/>
            <person name="Moran D.A.P."/>
            <person name="Tomita M."/>
            <person name="Numata K."/>
            <person name="Arakawa K."/>
        </authorList>
    </citation>
    <scope>NUCLEOTIDE SEQUENCE</scope>
</reference>
<keyword evidence="3" id="KW-1185">Reference proteome</keyword>
<comment type="caution">
    <text evidence="2">The sequence shown here is derived from an EMBL/GenBank/DDBJ whole genome shotgun (WGS) entry which is preliminary data.</text>
</comment>
<organism evidence="2 3">
    <name type="scientific">Trichonephila clavipes</name>
    <name type="common">Golden silk orbweaver</name>
    <name type="synonym">Nephila clavipes</name>
    <dbReference type="NCBI Taxonomy" id="2585209"/>
    <lineage>
        <taxon>Eukaryota</taxon>
        <taxon>Metazoa</taxon>
        <taxon>Ecdysozoa</taxon>
        <taxon>Arthropoda</taxon>
        <taxon>Chelicerata</taxon>
        <taxon>Arachnida</taxon>
        <taxon>Araneae</taxon>
        <taxon>Araneomorphae</taxon>
        <taxon>Entelegynae</taxon>
        <taxon>Araneoidea</taxon>
        <taxon>Nephilidae</taxon>
        <taxon>Trichonephila</taxon>
    </lineage>
</organism>
<gene>
    <name evidence="2" type="primary">NCL1_22128</name>
    <name evidence="2" type="ORF">TNCV_3862831</name>
</gene>
<evidence type="ECO:0000256" key="1">
    <source>
        <dbReference type="SAM" id="MobiDB-lite"/>
    </source>
</evidence>
<accession>A0A8X6VG02</accession>
<dbReference type="Proteomes" id="UP000887159">
    <property type="component" value="Unassembled WGS sequence"/>
</dbReference>
<evidence type="ECO:0000313" key="3">
    <source>
        <dbReference type="Proteomes" id="UP000887159"/>
    </source>
</evidence>
<name>A0A8X6VG02_TRICX</name>
<evidence type="ECO:0000313" key="2">
    <source>
        <dbReference type="EMBL" id="GFY05979.1"/>
    </source>
</evidence>
<feature type="region of interest" description="Disordered" evidence="1">
    <location>
        <begin position="1"/>
        <end position="24"/>
    </location>
</feature>